<dbReference type="Proteomes" id="UP000678393">
    <property type="component" value="Unassembled WGS sequence"/>
</dbReference>
<evidence type="ECO:0000313" key="1">
    <source>
        <dbReference type="EMBL" id="CAG5136302.1"/>
    </source>
</evidence>
<dbReference type="OrthoDB" id="10605997at2759"/>
<comment type="caution">
    <text evidence="1">The sequence shown here is derived from an EMBL/GenBank/DDBJ whole genome shotgun (WGS) entry which is preliminary data.</text>
</comment>
<proteinExistence type="predicted"/>
<dbReference type="EMBL" id="CAJHNH020008514">
    <property type="protein sequence ID" value="CAG5136302.1"/>
    <property type="molecule type" value="Genomic_DNA"/>
</dbReference>
<sequence length="55" mass="6321">AFPNIYNSLCSKMNFYYDERRQYNTASSSHVPWLASLFVAGLHLTFKFVSVQATV</sequence>
<accession>A0A8S4A7Y1</accession>
<keyword evidence="2" id="KW-1185">Reference proteome</keyword>
<gene>
    <name evidence="1" type="ORF">CUNI_LOCUS21860</name>
</gene>
<name>A0A8S4A7Y1_9EUPU</name>
<reference evidence="1" key="1">
    <citation type="submission" date="2021-04" db="EMBL/GenBank/DDBJ databases">
        <authorList>
            <consortium name="Molecular Ecology Group"/>
        </authorList>
    </citation>
    <scope>NUCLEOTIDE SEQUENCE</scope>
</reference>
<feature type="non-terminal residue" evidence="1">
    <location>
        <position position="1"/>
    </location>
</feature>
<dbReference type="AlphaFoldDB" id="A0A8S4A7Y1"/>
<protein>
    <submittedName>
        <fullName evidence="1">Uncharacterized protein</fullName>
    </submittedName>
</protein>
<evidence type="ECO:0000313" key="2">
    <source>
        <dbReference type="Proteomes" id="UP000678393"/>
    </source>
</evidence>
<organism evidence="1 2">
    <name type="scientific">Candidula unifasciata</name>
    <dbReference type="NCBI Taxonomy" id="100452"/>
    <lineage>
        <taxon>Eukaryota</taxon>
        <taxon>Metazoa</taxon>
        <taxon>Spiralia</taxon>
        <taxon>Lophotrochozoa</taxon>
        <taxon>Mollusca</taxon>
        <taxon>Gastropoda</taxon>
        <taxon>Heterobranchia</taxon>
        <taxon>Euthyneura</taxon>
        <taxon>Panpulmonata</taxon>
        <taxon>Eupulmonata</taxon>
        <taxon>Stylommatophora</taxon>
        <taxon>Helicina</taxon>
        <taxon>Helicoidea</taxon>
        <taxon>Geomitridae</taxon>
        <taxon>Candidula</taxon>
    </lineage>
</organism>